<keyword evidence="3" id="KW-0378">Hydrolase</keyword>
<evidence type="ECO:0000313" key="4">
    <source>
        <dbReference type="Proteomes" id="UP000290848"/>
    </source>
</evidence>
<keyword evidence="1" id="KW-0479">Metal-binding</keyword>
<dbReference type="AlphaFoldDB" id="A0A4Q0M707"/>
<dbReference type="PROSITE" id="PS50206">
    <property type="entry name" value="RHODANESE_3"/>
    <property type="match status" value="2"/>
</dbReference>
<dbReference type="GO" id="GO:0050313">
    <property type="term" value="F:sulfur dioxygenase activity"/>
    <property type="evidence" value="ECO:0007669"/>
    <property type="project" value="InterPro"/>
</dbReference>
<feature type="domain" description="Rhodanese" evidence="2">
    <location>
        <begin position="363"/>
        <end position="443"/>
    </location>
</feature>
<reference evidence="3 4" key="1">
    <citation type="submission" date="2018-12" db="EMBL/GenBank/DDBJ databases">
        <title>The Draft Genome Sequence of the Soil Bacterium Pedobacter tournemirensis R1.</title>
        <authorList>
            <person name="He J."/>
        </authorList>
    </citation>
    <scope>NUCLEOTIDE SEQUENCE [LARGE SCALE GENOMIC DNA]</scope>
    <source>
        <strain evidence="3 4">R1</strain>
    </source>
</reference>
<dbReference type="Pfam" id="PF00581">
    <property type="entry name" value="Rhodanese"/>
    <property type="match status" value="1"/>
</dbReference>
<dbReference type="Gene3D" id="3.60.15.10">
    <property type="entry name" value="Ribonuclease Z/Hydroxyacylglutathione hydrolase-like"/>
    <property type="match status" value="1"/>
</dbReference>
<dbReference type="GO" id="GO:0016787">
    <property type="term" value="F:hydrolase activity"/>
    <property type="evidence" value="ECO:0007669"/>
    <property type="project" value="UniProtKB-KW"/>
</dbReference>
<dbReference type="Gene3D" id="3.40.250.10">
    <property type="entry name" value="Rhodanese-like domain"/>
    <property type="match status" value="2"/>
</dbReference>
<dbReference type="RefSeq" id="WP_128770102.1">
    <property type="nucleotide sequence ID" value="NZ_RXOC01000009.1"/>
</dbReference>
<dbReference type="InterPro" id="IPR036866">
    <property type="entry name" value="RibonucZ/Hydroxyglut_hydro"/>
</dbReference>
<evidence type="ECO:0000313" key="3">
    <source>
        <dbReference type="EMBL" id="RXF68860.1"/>
    </source>
</evidence>
<dbReference type="Proteomes" id="UP000290848">
    <property type="component" value="Unassembled WGS sequence"/>
</dbReference>
<gene>
    <name evidence="3" type="ORF">EKH83_14155</name>
</gene>
<name>A0A4Q0M707_9SPHI</name>
<evidence type="ECO:0000256" key="1">
    <source>
        <dbReference type="ARBA" id="ARBA00022723"/>
    </source>
</evidence>
<dbReference type="EMBL" id="RXOC01000009">
    <property type="protein sequence ID" value="RXF68860.1"/>
    <property type="molecule type" value="Genomic_DNA"/>
</dbReference>
<dbReference type="SUPFAM" id="SSF56281">
    <property type="entry name" value="Metallo-hydrolase/oxidoreductase"/>
    <property type="match status" value="1"/>
</dbReference>
<proteinExistence type="predicted"/>
<evidence type="ECO:0000259" key="2">
    <source>
        <dbReference type="PROSITE" id="PS50206"/>
    </source>
</evidence>
<dbReference type="SUPFAM" id="SSF52821">
    <property type="entry name" value="Rhodanese/Cell cycle control phosphatase"/>
    <property type="match status" value="2"/>
</dbReference>
<dbReference type="CDD" id="cd07724">
    <property type="entry name" value="POD-like_MBL-fold"/>
    <property type="match status" value="1"/>
</dbReference>
<dbReference type="PANTHER" id="PTHR43084">
    <property type="entry name" value="PERSULFIDE DIOXYGENASE ETHE1"/>
    <property type="match status" value="1"/>
</dbReference>
<organism evidence="3 4">
    <name type="scientific">Arcticibacter tournemirensis</name>
    <dbReference type="NCBI Taxonomy" id="699437"/>
    <lineage>
        <taxon>Bacteria</taxon>
        <taxon>Pseudomonadati</taxon>
        <taxon>Bacteroidota</taxon>
        <taxon>Sphingobacteriia</taxon>
        <taxon>Sphingobacteriales</taxon>
        <taxon>Sphingobacteriaceae</taxon>
        <taxon>Arcticibacter</taxon>
    </lineage>
</organism>
<feature type="domain" description="Rhodanese" evidence="2">
    <location>
        <begin position="267"/>
        <end position="355"/>
    </location>
</feature>
<dbReference type="InterPro" id="IPR051682">
    <property type="entry name" value="Mito_Persulfide_Diox"/>
</dbReference>
<sequence>MKIKQFEDRYLSHYSYAILSECEKKIVLIDPSRNPEQYYEYAREEQAQITAVIETHSHADFVSSHLEIHQATGAEIYASKHMNAAFPFTPFDEGDIIEIGHIRLKSLNTPGHSNDSISIVLEHNGADKAVFTGDTLFIGDIGRPDLRETQQNAATLREELAEKMYYSLRDKLMTLHEEVTVFPAHGAGTLCGKSLSSSKSSTIGNEKISNWALQPMTPGQFISELTSNQPFIPAYFPFDVQTNISGAPSFEESVSRVKISEAQAEKTSGGTWIVDTRAEHIFKKGHLPHSVNIMEGEKFETWLGTIIRPDESFYLAGGSSDQLVRMIRRSASIGYESLIKGAFVINDADEQNPVLDLDHFKAHKDLYTIIDVRNRSEMEEKKVFENCISIPLPELRNRINEIPTSGPIVVHCAGGYRSAAASSIISSETGIPAPVYDLGEAVKQFG</sequence>
<accession>A0A4Q0M707</accession>
<dbReference type="InterPro" id="IPR036873">
    <property type="entry name" value="Rhodanese-like_dom_sf"/>
</dbReference>
<comment type="caution">
    <text evidence="3">The sequence shown here is derived from an EMBL/GenBank/DDBJ whole genome shotgun (WGS) entry which is preliminary data.</text>
</comment>
<dbReference type="SMART" id="SM00849">
    <property type="entry name" value="Lactamase_B"/>
    <property type="match status" value="1"/>
</dbReference>
<dbReference type="Pfam" id="PF00753">
    <property type="entry name" value="Lactamase_B"/>
    <property type="match status" value="1"/>
</dbReference>
<dbReference type="GO" id="GO:0046872">
    <property type="term" value="F:metal ion binding"/>
    <property type="evidence" value="ECO:0007669"/>
    <property type="project" value="UniProtKB-KW"/>
</dbReference>
<dbReference type="PANTHER" id="PTHR43084:SF1">
    <property type="entry name" value="PERSULFIDE DIOXYGENASE ETHE1, MITOCHONDRIAL"/>
    <property type="match status" value="1"/>
</dbReference>
<dbReference type="FunFam" id="3.60.15.10:FF:000030">
    <property type="entry name" value="Metallo-beta-lactamase family protein"/>
    <property type="match status" value="1"/>
</dbReference>
<dbReference type="InterPro" id="IPR044528">
    <property type="entry name" value="POD-like_MBL-fold"/>
</dbReference>
<dbReference type="InterPro" id="IPR001763">
    <property type="entry name" value="Rhodanese-like_dom"/>
</dbReference>
<dbReference type="GO" id="GO:0006749">
    <property type="term" value="P:glutathione metabolic process"/>
    <property type="evidence" value="ECO:0007669"/>
    <property type="project" value="InterPro"/>
</dbReference>
<protein>
    <submittedName>
        <fullName evidence="3">MBL fold metallo-hydrolase</fullName>
    </submittedName>
</protein>
<dbReference type="InterPro" id="IPR001279">
    <property type="entry name" value="Metallo-B-lactamas"/>
</dbReference>
<dbReference type="GO" id="GO:0070813">
    <property type="term" value="P:hydrogen sulfide metabolic process"/>
    <property type="evidence" value="ECO:0007669"/>
    <property type="project" value="TreeGrafter"/>
</dbReference>